<name>A0A7V8V2G5_9BACT</name>
<dbReference type="Pfam" id="PF13102">
    <property type="entry name" value="Phage_int_SAM_5"/>
    <property type="match status" value="1"/>
</dbReference>
<dbReference type="InterPro" id="IPR011010">
    <property type="entry name" value="DNA_brk_join_enz"/>
</dbReference>
<evidence type="ECO:0000256" key="2">
    <source>
        <dbReference type="ARBA" id="ARBA00022908"/>
    </source>
</evidence>
<dbReference type="GO" id="GO:0006310">
    <property type="term" value="P:DNA recombination"/>
    <property type="evidence" value="ECO:0007669"/>
    <property type="project" value="UniProtKB-KW"/>
</dbReference>
<feature type="domain" description="Core-binding (CB)" evidence="7">
    <location>
        <begin position="99"/>
        <end position="196"/>
    </location>
</feature>
<reference evidence="8 9" key="1">
    <citation type="submission" date="2020-05" db="EMBL/GenBank/DDBJ databases">
        <title>Bremerella alba sp. nov., a novel planctomycete isolated from the surface of the macroalga Fucus spiralis.</title>
        <authorList>
            <person name="Godinho O."/>
            <person name="Botelho R."/>
            <person name="Albuquerque L."/>
            <person name="Wiegand S."/>
            <person name="Da Costa M.S."/>
            <person name="Lobo-Da-Cunha A."/>
            <person name="Jogler C."/>
            <person name="Lage O.M."/>
        </authorList>
    </citation>
    <scope>NUCLEOTIDE SEQUENCE [LARGE SCALE GENOMIC DNA]</scope>
    <source>
        <strain evidence="8 9">FF15</strain>
    </source>
</reference>
<dbReference type="InterPro" id="IPR050090">
    <property type="entry name" value="Tyrosine_recombinase_XerCD"/>
</dbReference>
<dbReference type="InterPro" id="IPR013762">
    <property type="entry name" value="Integrase-like_cat_sf"/>
</dbReference>
<keyword evidence="3 5" id="KW-0238">DNA-binding</keyword>
<dbReference type="EMBL" id="JABRWO010000002">
    <property type="protein sequence ID" value="MBA2113671.1"/>
    <property type="molecule type" value="Genomic_DNA"/>
</dbReference>
<evidence type="ECO:0000259" key="7">
    <source>
        <dbReference type="PROSITE" id="PS51900"/>
    </source>
</evidence>
<comment type="similarity">
    <text evidence="1">Belongs to the 'phage' integrase family.</text>
</comment>
<comment type="caution">
    <text evidence="8">The sequence shown here is derived from an EMBL/GenBank/DDBJ whole genome shotgun (WGS) entry which is preliminary data.</text>
</comment>
<evidence type="ECO:0000256" key="4">
    <source>
        <dbReference type="ARBA" id="ARBA00023172"/>
    </source>
</evidence>
<dbReference type="PANTHER" id="PTHR30349">
    <property type="entry name" value="PHAGE INTEGRASE-RELATED"/>
    <property type="match status" value="1"/>
</dbReference>
<dbReference type="InterPro" id="IPR025269">
    <property type="entry name" value="SAM-like_dom"/>
</dbReference>
<dbReference type="SUPFAM" id="SSF56349">
    <property type="entry name" value="DNA breaking-rejoining enzymes"/>
    <property type="match status" value="1"/>
</dbReference>
<keyword evidence="2" id="KW-0229">DNA integration</keyword>
<dbReference type="InterPro" id="IPR002104">
    <property type="entry name" value="Integrase_catalytic"/>
</dbReference>
<dbReference type="Proteomes" id="UP000551616">
    <property type="component" value="Unassembled WGS sequence"/>
</dbReference>
<evidence type="ECO:0000256" key="3">
    <source>
        <dbReference type="ARBA" id="ARBA00023125"/>
    </source>
</evidence>
<keyword evidence="9" id="KW-1185">Reference proteome</keyword>
<evidence type="ECO:0000256" key="5">
    <source>
        <dbReference type="PROSITE-ProRule" id="PRU01248"/>
    </source>
</evidence>
<dbReference type="GO" id="GO:0015074">
    <property type="term" value="P:DNA integration"/>
    <property type="evidence" value="ECO:0007669"/>
    <property type="project" value="UniProtKB-KW"/>
</dbReference>
<organism evidence="8 9">
    <name type="scientific">Bremerella alba</name>
    <dbReference type="NCBI Taxonomy" id="980252"/>
    <lineage>
        <taxon>Bacteria</taxon>
        <taxon>Pseudomonadati</taxon>
        <taxon>Planctomycetota</taxon>
        <taxon>Planctomycetia</taxon>
        <taxon>Pirellulales</taxon>
        <taxon>Pirellulaceae</taxon>
        <taxon>Bremerella</taxon>
    </lineage>
</organism>
<dbReference type="PROSITE" id="PS51900">
    <property type="entry name" value="CB"/>
    <property type="match status" value="1"/>
</dbReference>
<evidence type="ECO:0000256" key="1">
    <source>
        <dbReference type="ARBA" id="ARBA00008857"/>
    </source>
</evidence>
<dbReference type="InterPro" id="IPR044068">
    <property type="entry name" value="CB"/>
</dbReference>
<dbReference type="PROSITE" id="PS51898">
    <property type="entry name" value="TYR_RECOMBINASE"/>
    <property type="match status" value="1"/>
</dbReference>
<dbReference type="PANTHER" id="PTHR30349:SF41">
    <property type="entry name" value="INTEGRASE_RECOMBINASE PROTEIN MJ0367-RELATED"/>
    <property type="match status" value="1"/>
</dbReference>
<dbReference type="AlphaFoldDB" id="A0A7V8V2G5"/>
<accession>A0A7V8V2G5</accession>
<dbReference type="Gene3D" id="1.10.443.10">
    <property type="entry name" value="Intergrase catalytic core"/>
    <property type="match status" value="1"/>
</dbReference>
<gene>
    <name evidence="8" type="ORF">HOV93_08210</name>
</gene>
<sequence length="432" mass="49555">MPRKRELTWVPQRSCWSKWYRGKRYYFATGGVCKGKTDTDGYQQALDEWKGVKASLAQDQQTDSVIAGPDRLIGVNMASDYKSLRVAPGIRASSGKKESDLSELLDAYLEMRKREAESGQVSVKTYSEHRQKLEDFRGFCNFKNVELVDELDEAYLDVYRAYQLELINMKKADGGISAVTAKKRLGTLKRFIEWAYERKHLDRLPRTIRTYAKIRLPDPAPLFYTPEEVKAIWNKTTQRTHLYIALGLNCGYTQKDIATLTHEMIDWETGIVRRKRHKTLGRGKSAALQVHKLWPITLELLKEETQSKTGLVLVGENGKPLYTESIKEDGNLSGTDVIRLAFNRAKKQAKIEDSRGFKHFRKSAANEIEKRFQNAPHLSSLFLAHSEVSVKKHYVESHYDLLFEALDYLDGLYDLAAEPSEETEEDKESSEV</sequence>
<dbReference type="InterPro" id="IPR010998">
    <property type="entry name" value="Integrase_recombinase_N"/>
</dbReference>
<protein>
    <submittedName>
        <fullName evidence="8">Uncharacterized protein</fullName>
    </submittedName>
</protein>
<proteinExistence type="inferred from homology"/>
<keyword evidence="4" id="KW-0233">DNA recombination</keyword>
<dbReference type="Gene3D" id="1.10.150.130">
    <property type="match status" value="1"/>
</dbReference>
<evidence type="ECO:0000313" key="8">
    <source>
        <dbReference type="EMBL" id="MBA2113671.1"/>
    </source>
</evidence>
<evidence type="ECO:0000313" key="9">
    <source>
        <dbReference type="Proteomes" id="UP000551616"/>
    </source>
</evidence>
<dbReference type="GO" id="GO:0003677">
    <property type="term" value="F:DNA binding"/>
    <property type="evidence" value="ECO:0007669"/>
    <property type="project" value="UniProtKB-UniRule"/>
</dbReference>
<evidence type="ECO:0000259" key="6">
    <source>
        <dbReference type="PROSITE" id="PS51898"/>
    </source>
</evidence>
<feature type="domain" description="Tyr recombinase" evidence="6">
    <location>
        <begin position="219"/>
        <end position="407"/>
    </location>
</feature>